<evidence type="ECO:0000256" key="4">
    <source>
        <dbReference type="ARBA" id="ARBA00016672"/>
    </source>
</evidence>
<evidence type="ECO:0000256" key="9">
    <source>
        <dbReference type="ARBA" id="ARBA00023242"/>
    </source>
</evidence>
<reference evidence="15 16" key="1">
    <citation type="journal article" date="2021" name="BMC Biol.">
        <title>Horizontally acquired antibacterial genes associated with adaptive radiation of ladybird beetles.</title>
        <authorList>
            <person name="Li H.S."/>
            <person name="Tang X.F."/>
            <person name="Huang Y.H."/>
            <person name="Xu Z.Y."/>
            <person name="Chen M.L."/>
            <person name="Du X.Y."/>
            <person name="Qiu B.Y."/>
            <person name="Chen P.T."/>
            <person name="Zhang W."/>
            <person name="Slipinski A."/>
            <person name="Escalona H.E."/>
            <person name="Waterhouse R.M."/>
            <person name="Zwick A."/>
            <person name="Pang H."/>
        </authorList>
    </citation>
    <scope>NUCLEOTIDE SEQUENCE [LARGE SCALE GENOMIC DNA]</scope>
    <source>
        <strain evidence="15">SYSU2018</strain>
    </source>
</reference>
<comment type="similarity">
    <text evidence="3">Belongs to the eukaryotic RPC9 RNA polymerase subunit family.</text>
</comment>
<dbReference type="AlphaFoldDB" id="A0ABD2N675"/>
<dbReference type="InterPro" id="IPR006590">
    <property type="entry name" value="RNA_pol_Rpb4/RPC9_core"/>
</dbReference>
<proteinExistence type="inferred from homology"/>
<comment type="subunit">
    <text evidence="11">Component of the RNA polymerase III complex consisting of 17 subunits: a ten-subunit horseshoe-shaped catalytic core composed of POLR3A/RPC1, POLR3B/RPC2, POLR1C/RPAC1, POLR1D/RPAC2, POLR3K/RPC10, POLR2E/RPABC1, POLR2F/RPABC2, POLR2H/RPABC3, POLR2K/RPABC4 and POLR2L/RPABC5; a mobile stalk composed of two subunits POLR3H/RPC8 and CRCP/RPC9, protruding from the core and functioning primarily in transcription initiation; and additional subunits homologous to general transcription factors of the RNA polymerase II machinery, POLR3C/RPC3-POLR3F/RPC6-POLR3G/RPC7 heterotrimer required for transcription initiation and POLR3D/RPC4-POLR3E/RPC5 heterodimer involved in both transcription initiation and termination.</text>
</comment>
<evidence type="ECO:0000256" key="5">
    <source>
        <dbReference type="ARBA" id="ARBA00022475"/>
    </source>
</evidence>
<keyword evidence="5" id="KW-1003">Cell membrane</keyword>
<dbReference type="InterPro" id="IPR038324">
    <property type="entry name" value="Rpb4/RPC9_sf"/>
</dbReference>
<dbReference type="PANTHER" id="PTHR15561:SF0">
    <property type="entry name" value="DNA-DIRECTED RNA POLYMERASE III SUBUNIT RPC9"/>
    <property type="match status" value="1"/>
</dbReference>
<keyword evidence="6" id="KW-0240">DNA-directed RNA polymerase</keyword>
<evidence type="ECO:0000256" key="3">
    <source>
        <dbReference type="ARBA" id="ARBA00006898"/>
    </source>
</evidence>
<evidence type="ECO:0000256" key="6">
    <source>
        <dbReference type="ARBA" id="ARBA00022478"/>
    </source>
</evidence>
<dbReference type="Proteomes" id="UP001516400">
    <property type="component" value="Unassembled WGS sequence"/>
</dbReference>
<dbReference type="FunFam" id="1.20.1250.40:FF:000002">
    <property type="entry name" value="DNA-directed RNA polymerase III subunit RPC9"/>
    <property type="match status" value="1"/>
</dbReference>
<accession>A0ABD2N675</accession>
<evidence type="ECO:0000256" key="12">
    <source>
        <dbReference type="ARBA" id="ARBA00045808"/>
    </source>
</evidence>
<evidence type="ECO:0000256" key="2">
    <source>
        <dbReference type="ARBA" id="ARBA00004413"/>
    </source>
</evidence>
<gene>
    <name evidence="15" type="ORF">HHI36_015506</name>
</gene>
<comment type="caution">
    <text evidence="15">The sequence shown here is derived from an EMBL/GenBank/DDBJ whole genome shotgun (WGS) entry which is preliminary data.</text>
</comment>
<dbReference type="SMART" id="SM00657">
    <property type="entry name" value="RPOL4c"/>
    <property type="match status" value="1"/>
</dbReference>
<protein>
    <recommendedName>
        <fullName evidence="4">DNA-directed RNA polymerase III subunit RPC9</fullName>
    </recommendedName>
    <alternativeName>
        <fullName evidence="13">DNA-directed RNA polymerase III subunit rpc9</fullName>
    </alternativeName>
</protein>
<dbReference type="InterPro" id="IPR010997">
    <property type="entry name" value="HRDC-like_sf"/>
</dbReference>
<evidence type="ECO:0000256" key="11">
    <source>
        <dbReference type="ARBA" id="ARBA00044007"/>
    </source>
</evidence>
<dbReference type="EMBL" id="JABFTP020000062">
    <property type="protein sequence ID" value="KAL3274089.1"/>
    <property type="molecule type" value="Genomic_DNA"/>
</dbReference>
<feature type="domain" description="RNA polymerase Rpb4/RPC9 core" evidence="14">
    <location>
        <begin position="1"/>
        <end position="117"/>
    </location>
</feature>
<name>A0ABD2N675_9CUCU</name>
<keyword evidence="7" id="KW-0472">Membrane</keyword>
<dbReference type="InterPro" id="IPR038846">
    <property type="entry name" value="RPC9"/>
</dbReference>
<evidence type="ECO:0000313" key="16">
    <source>
        <dbReference type="Proteomes" id="UP001516400"/>
    </source>
</evidence>
<keyword evidence="8" id="KW-0804">Transcription</keyword>
<comment type="subcellular location">
    <subcellularLocation>
        <location evidence="2">Cell membrane</location>
        <topology evidence="2">Peripheral membrane protein</topology>
        <orientation evidence="2">Cytoplasmic side</orientation>
    </subcellularLocation>
    <subcellularLocation>
        <location evidence="1">Nucleus</location>
    </subcellularLocation>
</comment>
<dbReference type="Pfam" id="PF03874">
    <property type="entry name" value="RNA_pol_Rpb4"/>
    <property type="match status" value="1"/>
</dbReference>
<keyword evidence="16" id="KW-1185">Reference proteome</keyword>
<dbReference type="InterPro" id="IPR005574">
    <property type="entry name" value="Rpb4/RPC9"/>
</dbReference>
<comment type="function">
    <text evidence="10">Accessory protein for the calcitonin gene-related peptide (CGRP) receptor. It modulates CGRP responsiveness in a variety of tissues.</text>
</comment>
<dbReference type="Gene3D" id="1.20.1250.40">
    <property type="match status" value="1"/>
</dbReference>
<dbReference type="GO" id="GO:0005886">
    <property type="term" value="C:plasma membrane"/>
    <property type="evidence" value="ECO:0007669"/>
    <property type="project" value="UniProtKB-SubCell"/>
</dbReference>
<evidence type="ECO:0000256" key="10">
    <source>
        <dbReference type="ARBA" id="ARBA00043924"/>
    </source>
</evidence>
<evidence type="ECO:0000256" key="8">
    <source>
        <dbReference type="ARBA" id="ARBA00023163"/>
    </source>
</evidence>
<keyword evidence="9" id="KW-0539">Nucleus</keyword>
<dbReference type="SUPFAM" id="SSF47819">
    <property type="entry name" value="HRDC-like"/>
    <property type="match status" value="1"/>
</dbReference>
<dbReference type="PANTHER" id="PTHR15561">
    <property type="entry name" value="CALCITONIN GENE-RELATED PEPTIDE-RECEPTOR COMPONENT PROTEIN"/>
    <property type="match status" value="1"/>
</dbReference>
<organism evidence="15 16">
    <name type="scientific">Cryptolaemus montrouzieri</name>
    <dbReference type="NCBI Taxonomy" id="559131"/>
    <lineage>
        <taxon>Eukaryota</taxon>
        <taxon>Metazoa</taxon>
        <taxon>Ecdysozoa</taxon>
        <taxon>Arthropoda</taxon>
        <taxon>Hexapoda</taxon>
        <taxon>Insecta</taxon>
        <taxon>Pterygota</taxon>
        <taxon>Neoptera</taxon>
        <taxon>Endopterygota</taxon>
        <taxon>Coleoptera</taxon>
        <taxon>Polyphaga</taxon>
        <taxon>Cucujiformia</taxon>
        <taxon>Coccinelloidea</taxon>
        <taxon>Coccinellidae</taxon>
        <taxon>Scymninae</taxon>
        <taxon>Scymnini</taxon>
        <taxon>Cryptolaemus</taxon>
    </lineage>
</organism>
<dbReference type="GO" id="GO:0000428">
    <property type="term" value="C:DNA-directed RNA polymerase complex"/>
    <property type="evidence" value="ECO:0007669"/>
    <property type="project" value="UniProtKB-KW"/>
</dbReference>
<evidence type="ECO:0000259" key="14">
    <source>
        <dbReference type="SMART" id="SM00657"/>
    </source>
</evidence>
<evidence type="ECO:0000313" key="15">
    <source>
        <dbReference type="EMBL" id="KAL3274089.1"/>
    </source>
</evidence>
<evidence type="ECO:0000256" key="1">
    <source>
        <dbReference type="ARBA" id="ARBA00004123"/>
    </source>
</evidence>
<sequence>MEIVNTSCATLSNYEVMEHLQFVRDGKNKHKGQLATITYETLRYLENTPCKEQNASAIANCLKDLEPFNLNKMEKLMLINIPPTSAVEIQLMVEESEERLSEDDVEKILGILIKHFPHVEKKIKMKLTKLKMINKKKCLKEISNLF</sequence>
<evidence type="ECO:0000256" key="7">
    <source>
        <dbReference type="ARBA" id="ARBA00023136"/>
    </source>
</evidence>
<evidence type="ECO:0000256" key="13">
    <source>
        <dbReference type="ARBA" id="ARBA00073026"/>
    </source>
</evidence>
<dbReference type="GO" id="GO:0005634">
    <property type="term" value="C:nucleus"/>
    <property type="evidence" value="ECO:0007669"/>
    <property type="project" value="UniProtKB-SubCell"/>
</dbReference>
<comment type="function">
    <text evidence="12">DNA-dependent RNA polymerase catalyzes the transcription of DNA into RNA using the four ribonucleoside triphosphates as substrates. Specific peripheric component of RNA polymerase III (Pol III) which synthesizes small non-coding RNAs including 5S rRNA, snRNAs, tRNAs and miRNAs from at least 500 distinct genomic loci. With POLR3H/RPC8 forms a mobile stalk that protrudes from Pol III core and functions primarily in transcription initiation. Pol III plays a key role in sensing and limiting infection by intracellular bacteria and DNA viruses. Acts as nuclear and cytosolic DNA sensor involved in innate immune response. Can sense non-self dsDNA that serves as template for transcription into dsRNA. The non-self RNA polymerase III transcripts, such as Epstein-Barr virus-encoded RNAs (EBERs) induce type I interferon and NF-kappa-B through the RIG-I pathway.</text>
</comment>